<dbReference type="PANTHER" id="PTHR38925">
    <property type="entry name" value="PROTEIN, PUTATIVE-RELATED"/>
    <property type="match status" value="1"/>
</dbReference>
<dbReference type="EMBL" id="CAXHTB010000023">
    <property type="protein sequence ID" value="CAL0331147.1"/>
    <property type="molecule type" value="Genomic_DNA"/>
</dbReference>
<comment type="caution">
    <text evidence="1">The sequence shown here is derived from an EMBL/GenBank/DDBJ whole genome shotgun (WGS) entry which is preliminary data.</text>
</comment>
<organism evidence="1 2">
    <name type="scientific">Lupinus luteus</name>
    <name type="common">European yellow lupine</name>
    <dbReference type="NCBI Taxonomy" id="3873"/>
    <lineage>
        <taxon>Eukaryota</taxon>
        <taxon>Viridiplantae</taxon>
        <taxon>Streptophyta</taxon>
        <taxon>Embryophyta</taxon>
        <taxon>Tracheophyta</taxon>
        <taxon>Spermatophyta</taxon>
        <taxon>Magnoliopsida</taxon>
        <taxon>eudicotyledons</taxon>
        <taxon>Gunneridae</taxon>
        <taxon>Pentapetalae</taxon>
        <taxon>rosids</taxon>
        <taxon>fabids</taxon>
        <taxon>Fabales</taxon>
        <taxon>Fabaceae</taxon>
        <taxon>Papilionoideae</taxon>
        <taxon>50 kb inversion clade</taxon>
        <taxon>genistoids sensu lato</taxon>
        <taxon>core genistoids</taxon>
        <taxon>Genisteae</taxon>
        <taxon>Lupinus</taxon>
    </lineage>
</organism>
<dbReference type="PANTHER" id="PTHR38925:SF1">
    <property type="entry name" value="PROTEIN, PUTATIVE-RELATED"/>
    <property type="match status" value="1"/>
</dbReference>
<name>A0AAV1YAX2_LUPLU</name>
<evidence type="ECO:0000313" key="1">
    <source>
        <dbReference type="EMBL" id="CAL0331147.1"/>
    </source>
</evidence>
<proteinExistence type="predicted"/>
<reference evidence="1 2" key="1">
    <citation type="submission" date="2024-03" db="EMBL/GenBank/DDBJ databases">
        <authorList>
            <person name="Martinez-Hernandez J."/>
        </authorList>
    </citation>
    <scope>NUCLEOTIDE SEQUENCE [LARGE SCALE GENOMIC DNA]</scope>
</reference>
<keyword evidence="2" id="KW-1185">Reference proteome</keyword>
<sequence length="115" mass="12895">MGIHTVVVAIAKLHWPLSSHTLRPTVASFAYPMILKLLISSFRFFKDEALYQSRLFLFRITQIVFNRDLPLSTGARLERAITLILRLIATTSIGTTSEGLEIGHVTFHALSMIAL</sequence>
<dbReference type="AlphaFoldDB" id="A0AAV1YAX2"/>
<accession>A0AAV1YAX2</accession>
<protein>
    <submittedName>
        <fullName evidence="1">Uncharacterized protein</fullName>
    </submittedName>
</protein>
<evidence type="ECO:0000313" key="2">
    <source>
        <dbReference type="Proteomes" id="UP001497480"/>
    </source>
</evidence>
<dbReference type="Proteomes" id="UP001497480">
    <property type="component" value="Unassembled WGS sequence"/>
</dbReference>
<gene>
    <name evidence="1" type="ORF">LLUT_LOCUS32207</name>
</gene>